<organism evidence="9 10">
    <name type="scientific">Calditerricola satsumensis</name>
    <dbReference type="NCBI Taxonomy" id="373054"/>
    <lineage>
        <taxon>Bacteria</taxon>
        <taxon>Bacillati</taxon>
        <taxon>Bacillota</taxon>
        <taxon>Bacilli</taxon>
        <taxon>Bacillales</taxon>
        <taxon>Bacillaceae</taxon>
        <taxon>Calditerricola</taxon>
    </lineage>
</organism>
<evidence type="ECO:0000256" key="2">
    <source>
        <dbReference type="ARBA" id="ARBA00022485"/>
    </source>
</evidence>
<evidence type="ECO:0000313" key="10">
    <source>
        <dbReference type="Proteomes" id="UP000637720"/>
    </source>
</evidence>
<keyword evidence="1" id="KW-0813">Transport</keyword>
<protein>
    <recommendedName>
        <fullName evidence="8">4Fe-4S ferredoxin-type domain-containing protein</fullName>
    </recommendedName>
</protein>
<dbReference type="InterPro" id="IPR013783">
    <property type="entry name" value="Ig-like_fold"/>
</dbReference>
<feature type="transmembrane region" description="Helical" evidence="7">
    <location>
        <begin position="43"/>
        <end position="64"/>
    </location>
</feature>
<dbReference type="Gene3D" id="2.60.40.10">
    <property type="entry name" value="Immunoglobulins"/>
    <property type="match status" value="1"/>
</dbReference>
<feature type="domain" description="4Fe-4S ferredoxin-type" evidence="8">
    <location>
        <begin position="151"/>
        <end position="179"/>
    </location>
</feature>
<keyword evidence="7" id="KW-0472">Membrane</keyword>
<evidence type="ECO:0000256" key="4">
    <source>
        <dbReference type="ARBA" id="ARBA00022982"/>
    </source>
</evidence>
<keyword evidence="10" id="KW-1185">Reference proteome</keyword>
<evidence type="ECO:0000256" key="5">
    <source>
        <dbReference type="ARBA" id="ARBA00023004"/>
    </source>
</evidence>
<keyword evidence="2" id="KW-0004">4Fe-4S</keyword>
<gene>
    <name evidence="9" type="ORF">GCM10007043_04460</name>
</gene>
<feature type="transmembrane region" description="Helical" evidence="7">
    <location>
        <begin position="198"/>
        <end position="216"/>
    </location>
</feature>
<feature type="domain" description="4Fe-4S ferredoxin-type" evidence="8">
    <location>
        <begin position="52"/>
        <end position="93"/>
    </location>
</feature>
<comment type="caution">
    <text evidence="9">The sequence shown here is derived from an EMBL/GenBank/DDBJ whole genome shotgun (WGS) entry which is preliminary data.</text>
</comment>
<sequence length="341" mass="38162">MGTFAKRLSQAAFLVLFGLVPLLDVFRIDVTTGTVYVFRQAVSFSESSVLLLAVVFLVLVFVTLSQWFRRGFCLWICPHNTFSAYLLRLTRWRFLAGHPAVRQTVNLLVAAFFAPVIAFLFLAYFVDPRRLWANLQEGTLDNLLLRIELGFTLFFFVMIAFLRHRFCRYACPYGFLQMVFAAPQAEPGQRPFLRKTNLLLGLLTLSVAAALTFAVFTSTGLELFVTPAATGIPSNGHLTSIYTLTVTNLRNQPRTVRFSYRGIPPTWDVSLPEALRVGPQQSVSHPLTFRVGPSSQGQPAVITVDAILPNGRSRSVTFAVYPQPIRSHGFRLLPRFAPGPL</sequence>
<dbReference type="AlphaFoldDB" id="A0A8J3B8V6"/>
<dbReference type="GO" id="GO:0005886">
    <property type="term" value="C:plasma membrane"/>
    <property type="evidence" value="ECO:0007669"/>
    <property type="project" value="TreeGrafter"/>
</dbReference>
<evidence type="ECO:0000256" key="3">
    <source>
        <dbReference type="ARBA" id="ARBA00022723"/>
    </source>
</evidence>
<dbReference type="InterPro" id="IPR051684">
    <property type="entry name" value="Electron_Trans/Redox"/>
</dbReference>
<reference evidence="9" key="2">
    <citation type="submission" date="2020-09" db="EMBL/GenBank/DDBJ databases">
        <authorList>
            <person name="Sun Q."/>
            <person name="Ohkuma M."/>
        </authorList>
    </citation>
    <scope>NUCLEOTIDE SEQUENCE</scope>
    <source>
        <strain evidence="9">JCM 14719</strain>
    </source>
</reference>
<dbReference type="RefSeq" id="WP_054669157.1">
    <property type="nucleotide sequence ID" value="NZ_BMOF01000004.1"/>
</dbReference>
<evidence type="ECO:0000256" key="7">
    <source>
        <dbReference type="SAM" id="Phobius"/>
    </source>
</evidence>
<dbReference type="PANTHER" id="PTHR30176">
    <property type="entry name" value="FERREDOXIN-TYPE PROTEIN NAPH"/>
    <property type="match status" value="1"/>
</dbReference>
<proteinExistence type="predicted"/>
<evidence type="ECO:0000256" key="6">
    <source>
        <dbReference type="ARBA" id="ARBA00023014"/>
    </source>
</evidence>
<keyword evidence="4" id="KW-0249">Electron transport</keyword>
<dbReference type="GO" id="GO:0046872">
    <property type="term" value="F:metal ion binding"/>
    <property type="evidence" value="ECO:0007669"/>
    <property type="project" value="UniProtKB-KW"/>
</dbReference>
<feature type="transmembrane region" description="Helical" evidence="7">
    <location>
        <begin position="105"/>
        <end position="124"/>
    </location>
</feature>
<evidence type="ECO:0000256" key="1">
    <source>
        <dbReference type="ARBA" id="ARBA00022448"/>
    </source>
</evidence>
<dbReference type="EMBL" id="BMOF01000004">
    <property type="protein sequence ID" value="GGJ93850.1"/>
    <property type="molecule type" value="Genomic_DNA"/>
</dbReference>
<name>A0A8J3B8V6_9BACI</name>
<dbReference type="GO" id="GO:0051539">
    <property type="term" value="F:4 iron, 4 sulfur cluster binding"/>
    <property type="evidence" value="ECO:0007669"/>
    <property type="project" value="UniProtKB-KW"/>
</dbReference>
<keyword evidence="3" id="KW-0479">Metal-binding</keyword>
<accession>A0A8J3B8V6</accession>
<dbReference type="InterPro" id="IPR017896">
    <property type="entry name" value="4Fe4S_Fe-S-bd"/>
</dbReference>
<reference evidence="9" key="1">
    <citation type="journal article" date="2014" name="Int. J. Syst. Evol. Microbiol.">
        <title>Complete genome sequence of Corynebacterium casei LMG S-19264T (=DSM 44701T), isolated from a smear-ripened cheese.</title>
        <authorList>
            <consortium name="US DOE Joint Genome Institute (JGI-PGF)"/>
            <person name="Walter F."/>
            <person name="Albersmeier A."/>
            <person name="Kalinowski J."/>
            <person name="Ruckert C."/>
        </authorList>
    </citation>
    <scope>NUCLEOTIDE SEQUENCE</scope>
    <source>
        <strain evidence="9">JCM 14719</strain>
    </source>
</reference>
<evidence type="ECO:0000313" key="9">
    <source>
        <dbReference type="EMBL" id="GGJ93850.1"/>
    </source>
</evidence>
<keyword evidence="5" id="KW-0408">Iron</keyword>
<dbReference type="Pfam" id="PF12801">
    <property type="entry name" value="Fer4_5"/>
    <property type="match status" value="2"/>
</dbReference>
<keyword evidence="7" id="KW-0812">Transmembrane</keyword>
<dbReference type="Proteomes" id="UP000637720">
    <property type="component" value="Unassembled WGS sequence"/>
</dbReference>
<keyword evidence="7" id="KW-1133">Transmembrane helix</keyword>
<evidence type="ECO:0000259" key="8">
    <source>
        <dbReference type="Pfam" id="PF12801"/>
    </source>
</evidence>
<feature type="transmembrane region" description="Helical" evidence="7">
    <location>
        <begin position="144"/>
        <end position="162"/>
    </location>
</feature>
<dbReference type="PANTHER" id="PTHR30176:SF3">
    <property type="entry name" value="FERREDOXIN-TYPE PROTEIN NAPH"/>
    <property type="match status" value="1"/>
</dbReference>
<keyword evidence="6" id="KW-0411">Iron-sulfur</keyword>